<reference evidence="5 7" key="1">
    <citation type="submission" date="2017-10" db="EMBL/GenBank/DDBJ databases">
        <title>Effective Description of Clostridium neonatale sp. nov. linked to necrotizing enterocolitis in neonates and a clarification of species assignable to the genus Clostridium (Prazmowski 1880) emend. Lawson and Rainey 2016.</title>
        <authorList>
            <person name="Bernard K."/>
            <person name="Burdz T."/>
            <person name="Wiebe D."/>
            <person name="Balcewich B."/>
            <person name="Alfa M."/>
            <person name="Bernier A.-M."/>
        </authorList>
    </citation>
    <scope>NUCLEOTIDE SEQUENCE [LARGE SCALE GENOMIC DNA]</scope>
    <source>
        <strain evidence="5 7">LCDC99A005</strain>
    </source>
</reference>
<keyword evidence="7" id="KW-1185">Reference proteome</keyword>
<dbReference type="Proteomes" id="UP000789738">
    <property type="component" value="Unassembled WGS sequence"/>
</dbReference>
<dbReference type="RefSeq" id="WP_058296237.1">
    <property type="nucleotide sequence ID" value="NZ_CAKJVD010000029.1"/>
</dbReference>
<reference evidence="4" key="4">
    <citation type="submission" date="2022-10" db="EMBL/GenBank/DDBJ databases">
        <authorList>
            <person name="Aires J."/>
            <person name="Mesa V."/>
        </authorList>
    </citation>
    <scope>NUCLEOTIDE SEQUENCE</scope>
    <source>
        <strain evidence="4">Clostridium neonatale JD116</strain>
    </source>
</reference>
<feature type="region of interest" description="Disordered" evidence="1">
    <location>
        <begin position="63"/>
        <end position="83"/>
    </location>
</feature>
<organism evidence="5 7">
    <name type="scientific">Clostridium neonatale</name>
    <dbReference type="NCBI Taxonomy" id="137838"/>
    <lineage>
        <taxon>Bacteria</taxon>
        <taxon>Bacillati</taxon>
        <taxon>Bacillota</taxon>
        <taxon>Clostridia</taxon>
        <taxon>Eubacteriales</taxon>
        <taxon>Clostridiaceae</taxon>
        <taxon>Clostridium</taxon>
    </lineage>
</organism>
<evidence type="ECO:0000313" key="6">
    <source>
        <dbReference type="EMBL" id="VCT85471.1"/>
    </source>
</evidence>
<dbReference type="EMBL" id="CAMTCP010000250">
    <property type="protein sequence ID" value="CAI3648490.1"/>
    <property type="molecule type" value="Genomic_DNA"/>
</dbReference>
<dbReference type="Proteomes" id="UP000220840">
    <property type="component" value="Unassembled WGS sequence"/>
</dbReference>
<dbReference type="EMBL" id="CAKJVE010000004">
    <property type="protein sequence ID" value="CAG9705695.1"/>
    <property type="molecule type" value="Genomic_DNA"/>
</dbReference>
<feature type="transmembrane region" description="Helical" evidence="2">
    <location>
        <begin position="7"/>
        <end position="25"/>
    </location>
</feature>
<accession>A0A2A7MKK7</accession>
<keyword evidence="2" id="KW-1133">Transmembrane helix</keyword>
<reference evidence="3" key="3">
    <citation type="submission" date="2021-10" db="EMBL/GenBank/DDBJ databases">
        <authorList>
            <person name="Mesa V."/>
        </authorList>
    </citation>
    <scope>NUCLEOTIDE SEQUENCE</scope>
    <source>
        <strain evidence="3">CC3_PB</strain>
    </source>
</reference>
<dbReference type="Proteomes" id="UP000431451">
    <property type="component" value="Unassembled WGS sequence"/>
</dbReference>
<evidence type="ECO:0000256" key="2">
    <source>
        <dbReference type="SAM" id="Phobius"/>
    </source>
</evidence>
<gene>
    <name evidence="4" type="primary">pspG</name>
    <name evidence="4" type="ORF">CNEO2_510034</name>
    <name evidence="3" type="ORF">CNEO_41998</name>
    <name evidence="6" type="ORF">CNEONATNEC25_03074</name>
    <name evidence="5" type="ORF">CQ394_10455</name>
</gene>
<dbReference type="EMBL" id="UWJD01000002">
    <property type="protein sequence ID" value="VCT85471.1"/>
    <property type="molecule type" value="Genomic_DNA"/>
</dbReference>
<evidence type="ECO:0000313" key="4">
    <source>
        <dbReference type="EMBL" id="CAI3648490.1"/>
    </source>
</evidence>
<evidence type="ECO:0000313" key="8">
    <source>
        <dbReference type="Proteomes" id="UP000431451"/>
    </source>
</evidence>
<dbReference type="STRING" id="137838.GCA_001458595_03579"/>
<dbReference type="EMBL" id="PDCJ01000001">
    <property type="protein sequence ID" value="PEG32090.1"/>
    <property type="molecule type" value="Genomic_DNA"/>
</dbReference>
<keyword evidence="2" id="KW-0812">Transmembrane</keyword>
<dbReference type="GeneID" id="68878569"/>
<evidence type="ECO:0000313" key="5">
    <source>
        <dbReference type="EMBL" id="PEG32090.1"/>
    </source>
</evidence>
<evidence type="ECO:0000256" key="1">
    <source>
        <dbReference type="SAM" id="MobiDB-lite"/>
    </source>
</evidence>
<protein>
    <submittedName>
        <fullName evidence="3">Membrane protein (Modular protein)</fullName>
    </submittedName>
    <submittedName>
        <fullName evidence="4">Phage shock protein G</fullName>
    </submittedName>
</protein>
<evidence type="ECO:0000313" key="3">
    <source>
        <dbReference type="EMBL" id="CAG9705695.1"/>
    </source>
</evidence>
<dbReference type="AlphaFoldDB" id="A0A2A7MKK7"/>
<dbReference type="Proteomes" id="UP001189143">
    <property type="component" value="Unassembled WGS sequence"/>
</dbReference>
<feature type="transmembrane region" description="Helical" evidence="2">
    <location>
        <begin position="31"/>
        <end position="49"/>
    </location>
</feature>
<name>A0A2A7MKK7_9CLOT</name>
<sequence>MNMDFTRLIYIIVTTCIIFLVGVLFIRLLPWLILAGVILYIIFKIKSFIRYKKIEKQKNTMNTDTSNNYNNVNTYTPSDDDYTGEIIDVDYEETDDK</sequence>
<evidence type="ECO:0000313" key="7">
    <source>
        <dbReference type="Proteomes" id="UP000220840"/>
    </source>
</evidence>
<keyword evidence="2" id="KW-0472">Membrane</keyword>
<feature type="compositionally biased region" description="Low complexity" evidence="1">
    <location>
        <begin position="63"/>
        <end position="76"/>
    </location>
</feature>
<proteinExistence type="predicted"/>
<reference evidence="6 8" key="2">
    <citation type="submission" date="2018-06" db="EMBL/GenBank/DDBJ databases">
        <authorList>
            <consortium name="IHU Genomes"/>
        </authorList>
    </citation>
    <scope>NUCLEOTIDE SEQUENCE [LARGE SCALE GENOMIC DNA]</scope>
    <source>
        <strain evidence="6 8">NEC25</strain>
    </source>
</reference>